<sequence length="100" mass="11076">MQYGDHMAGSVTSFRYGTAGSQRPLGLCYEEADPVTAFVPPPRPRYEEADPLIDDAHDVDSGPAREQQLFFITSGNRNPAEDQLIHALAAPLYARRREDA</sequence>
<organism evidence="1 2">
    <name type="scientific">Sphingomonas olei</name>
    <dbReference type="NCBI Taxonomy" id="1886787"/>
    <lineage>
        <taxon>Bacteria</taxon>
        <taxon>Pseudomonadati</taxon>
        <taxon>Pseudomonadota</taxon>
        <taxon>Alphaproteobacteria</taxon>
        <taxon>Sphingomonadales</taxon>
        <taxon>Sphingomonadaceae</taxon>
        <taxon>Sphingomonas</taxon>
    </lineage>
</organism>
<protein>
    <submittedName>
        <fullName evidence="1">Uncharacterized protein</fullName>
    </submittedName>
</protein>
<evidence type="ECO:0000313" key="2">
    <source>
        <dbReference type="Proteomes" id="UP000308038"/>
    </source>
</evidence>
<reference evidence="1 2" key="1">
    <citation type="submission" date="2019-04" db="EMBL/GenBank/DDBJ databases">
        <title>Microbes associate with the intestines of laboratory mice.</title>
        <authorList>
            <person name="Navarre W."/>
            <person name="Wong E."/>
            <person name="Huang K.C."/>
            <person name="Tropini C."/>
            <person name="Ng K."/>
            <person name="Yu B."/>
        </authorList>
    </citation>
    <scope>NUCLEOTIDE SEQUENCE [LARGE SCALE GENOMIC DNA]</scope>
    <source>
        <strain evidence="1 2">NM83_B4-11</strain>
    </source>
</reference>
<dbReference type="Proteomes" id="UP000308038">
    <property type="component" value="Unassembled WGS sequence"/>
</dbReference>
<dbReference type="EMBL" id="SSTI01000001">
    <property type="protein sequence ID" value="THG42077.1"/>
    <property type="molecule type" value="Genomic_DNA"/>
</dbReference>
<dbReference type="RefSeq" id="WP_136450451.1">
    <property type="nucleotide sequence ID" value="NZ_SSTI01000001.1"/>
</dbReference>
<accession>A0ABY2QLR8</accession>
<gene>
    <name evidence="1" type="ORF">E5988_01025</name>
</gene>
<evidence type="ECO:0000313" key="1">
    <source>
        <dbReference type="EMBL" id="THG42077.1"/>
    </source>
</evidence>
<keyword evidence="2" id="KW-1185">Reference proteome</keyword>
<name>A0ABY2QLR8_9SPHN</name>
<proteinExistence type="predicted"/>
<comment type="caution">
    <text evidence="1">The sequence shown here is derived from an EMBL/GenBank/DDBJ whole genome shotgun (WGS) entry which is preliminary data.</text>
</comment>